<gene>
    <name evidence="1" type="ORF">H0H81_002307</name>
</gene>
<organism evidence="1 2">
    <name type="scientific">Sphagnurus paluster</name>
    <dbReference type="NCBI Taxonomy" id="117069"/>
    <lineage>
        <taxon>Eukaryota</taxon>
        <taxon>Fungi</taxon>
        <taxon>Dikarya</taxon>
        <taxon>Basidiomycota</taxon>
        <taxon>Agaricomycotina</taxon>
        <taxon>Agaricomycetes</taxon>
        <taxon>Agaricomycetidae</taxon>
        <taxon>Agaricales</taxon>
        <taxon>Tricholomatineae</taxon>
        <taxon>Lyophyllaceae</taxon>
        <taxon>Sphagnurus</taxon>
    </lineage>
</organism>
<comment type="caution">
    <text evidence="1">The sequence shown here is derived from an EMBL/GenBank/DDBJ whole genome shotgun (WGS) entry which is preliminary data.</text>
</comment>
<keyword evidence="2" id="KW-1185">Reference proteome</keyword>
<sequence>MSSQLREEVNRIFADRAGVDEKLLEECTSICQMYNISAESLLYKWEALNFRPSATRSEISAFTIDSIVALKAQIQRDLSREKPQTRGIATTNTAFVNRSRIPPNMIKNTNIGQLPGVVQVKNEEGFGIPGPSTTSIVSFKGPQMDSSSVKSRSCTYQKLFARYSD</sequence>
<accession>A0A9P7K932</accession>
<proteinExistence type="predicted"/>
<reference evidence="1" key="1">
    <citation type="submission" date="2021-02" db="EMBL/GenBank/DDBJ databases">
        <authorList>
            <person name="Nieuwenhuis M."/>
            <person name="Van De Peppel L.J.J."/>
        </authorList>
    </citation>
    <scope>NUCLEOTIDE SEQUENCE</scope>
    <source>
        <strain evidence="1">D49</strain>
    </source>
</reference>
<protein>
    <recommendedName>
        <fullName evidence="3">DNA polymerase alpha subunit B N-terminal domain-containing protein</fullName>
    </recommendedName>
</protein>
<reference evidence="1" key="2">
    <citation type="submission" date="2021-10" db="EMBL/GenBank/DDBJ databases">
        <title>Phylogenomics reveals ancestral predisposition of the termite-cultivated fungus Termitomyces towards a domesticated lifestyle.</title>
        <authorList>
            <person name="Auxier B."/>
            <person name="Grum-Grzhimaylo A."/>
            <person name="Cardenas M.E."/>
            <person name="Lodge J.D."/>
            <person name="Laessoe T."/>
            <person name="Pedersen O."/>
            <person name="Smith M.E."/>
            <person name="Kuyper T.W."/>
            <person name="Franco-Molano E.A."/>
            <person name="Baroni T.J."/>
            <person name="Aanen D.K."/>
        </authorList>
    </citation>
    <scope>NUCLEOTIDE SEQUENCE</scope>
    <source>
        <strain evidence="1">D49</strain>
    </source>
</reference>
<dbReference type="Proteomes" id="UP000717328">
    <property type="component" value="Unassembled WGS sequence"/>
</dbReference>
<evidence type="ECO:0008006" key="3">
    <source>
        <dbReference type="Google" id="ProtNLM"/>
    </source>
</evidence>
<name>A0A9P7K932_9AGAR</name>
<dbReference type="EMBL" id="JABCKI010005721">
    <property type="protein sequence ID" value="KAG5639436.1"/>
    <property type="molecule type" value="Genomic_DNA"/>
</dbReference>
<dbReference type="OrthoDB" id="2994230at2759"/>
<dbReference type="AlphaFoldDB" id="A0A9P7K932"/>
<evidence type="ECO:0000313" key="1">
    <source>
        <dbReference type="EMBL" id="KAG5639436.1"/>
    </source>
</evidence>
<evidence type="ECO:0000313" key="2">
    <source>
        <dbReference type="Proteomes" id="UP000717328"/>
    </source>
</evidence>